<sequence>VAAAASVCVCVSRGTLCASPEAERESGPCSTPEFPEGAETPLSSVLLCALWVFSAPADGRYPPPPPTPPPALRDLPLTLRWSKGAHPCPPLWLAPHA</sequence>
<dbReference type="Proteomes" id="UP000694547">
    <property type="component" value="Chromosome 20"/>
</dbReference>
<evidence type="ECO:0000313" key="2">
    <source>
        <dbReference type="Ensembl" id="ENSPEMP00000030102.1"/>
    </source>
</evidence>
<evidence type="ECO:0000256" key="1">
    <source>
        <dbReference type="SAM" id="MobiDB-lite"/>
    </source>
</evidence>
<proteinExistence type="predicted"/>
<reference evidence="2" key="3">
    <citation type="submission" date="2025-09" db="UniProtKB">
        <authorList>
            <consortium name="Ensembl"/>
        </authorList>
    </citation>
    <scope>IDENTIFICATION</scope>
</reference>
<reference evidence="2" key="2">
    <citation type="submission" date="2025-08" db="UniProtKB">
        <authorList>
            <consortium name="Ensembl"/>
        </authorList>
    </citation>
    <scope>IDENTIFICATION</scope>
</reference>
<dbReference type="GeneTree" id="ENSGT00960000192853"/>
<keyword evidence="3" id="KW-1185">Reference proteome</keyword>
<feature type="region of interest" description="Disordered" evidence="1">
    <location>
        <begin position="19"/>
        <end position="38"/>
    </location>
</feature>
<evidence type="ECO:0000313" key="3">
    <source>
        <dbReference type="Proteomes" id="UP000694547"/>
    </source>
</evidence>
<protein>
    <submittedName>
        <fullName evidence="2">Uncharacterized protein</fullName>
    </submittedName>
</protein>
<dbReference type="AlphaFoldDB" id="A0A8C8UAV8"/>
<accession>A0A8C8UAV8</accession>
<dbReference type="Ensembl" id="ENSPEMT00000041037.1">
    <property type="protein sequence ID" value="ENSPEMP00000030102.1"/>
    <property type="gene ID" value="ENSPEMG00000024935.1"/>
</dbReference>
<organism evidence="2 3">
    <name type="scientific">Peromyscus maniculatus bairdii</name>
    <name type="common">Prairie deer mouse</name>
    <dbReference type="NCBI Taxonomy" id="230844"/>
    <lineage>
        <taxon>Eukaryota</taxon>
        <taxon>Metazoa</taxon>
        <taxon>Chordata</taxon>
        <taxon>Craniata</taxon>
        <taxon>Vertebrata</taxon>
        <taxon>Euteleostomi</taxon>
        <taxon>Mammalia</taxon>
        <taxon>Eutheria</taxon>
        <taxon>Euarchontoglires</taxon>
        <taxon>Glires</taxon>
        <taxon>Rodentia</taxon>
        <taxon>Myomorpha</taxon>
        <taxon>Muroidea</taxon>
        <taxon>Cricetidae</taxon>
        <taxon>Neotominae</taxon>
        <taxon>Peromyscus</taxon>
    </lineage>
</organism>
<reference evidence="2 3" key="1">
    <citation type="submission" date="2018-10" db="EMBL/GenBank/DDBJ databases">
        <title>Improved assembly of the deer mouse Peromyscus maniculatus genome.</title>
        <authorList>
            <person name="Lassance J.-M."/>
            <person name="Hoekstra H.E."/>
        </authorList>
    </citation>
    <scope>NUCLEOTIDE SEQUENCE [LARGE SCALE GENOMIC DNA]</scope>
</reference>
<name>A0A8C8UAV8_PERMB</name>